<keyword evidence="1" id="KW-1133">Transmembrane helix</keyword>
<dbReference type="VEuPathDB" id="GiardiaDB:QR46_0193"/>
<sequence length="1822" mass="190593">VVKINSNIFASCGLNRLMLILSWLLPCLLTVSVSTEMELRKALSNGRDVTLNDDITLKLPWMPVPAYGKVFDGKGHTIRNISVSSAVPASQGSGLFSELTGGSISNLNLQFNTTIDSGLILFGGVSAKASDKARVTNVNVSGTVSIKSHADGNVTVGCIFGTAGDIGTREPSDAVRSDCIVTVNASNANLRLGGFIGILENTAVAMHYTGKPRVGCHAKRCYVGGFASMTTGPIQDVHFTDSVVNATALRHSIVGGIVGHGNNIQLCSSYNSTISVTSTGRVLAGVSVGGAVGETNAENYVINTTFVKASMIVLETRSSSYLGGVLGYGKHRGGTMTNSYAVVQSLRGYNNGGHMYGGGFLGYGNASSLTLSTCYMFVPEFQFFEKPGASGQSYYGGFFGLINGLSSDTPSVHSIQAGMGKFEVRMVAQGANAGNFGGAIEAARETLIERIVLMGAAGIWSGEAPENAAIFIGKVGPGINLKTILVNISIGNGNNLPNTANFVNTFTGTATDIVYNSGIVKTSQFMPASGTYQNFNIRVNTTTQVSCENYLQKHKLDSSKVNCADNLYLNKTTSSAQINTDWKFETVDNWEHDPKGWYLPKGMPVANSAINNPALFMTIYLDAKGKTGLSWQNSGWDNGTIWRFGNTNEADTTKAIPPSFPALWKNPESFLACTPQSCGRESFFSPFMCNCLHGCPDLKNGQCSSYNGATCDEGWKNVGTSLCSGFSCAGKDQLCGGSQVAECDAGSSLCKCKEHKKYYNISTKTCEMGCQGIGHGFCTGPGVAMCDKGWKGGEAGLCTVYSCSSDDPTTACGGSSVAKCITAYDVCNCTVQTSAYNSENKQCEPNKCTIASGDHICIGENKAICMSNTWPTSGASSETLCAHYDCMRHQQCAAGSVCDIDTFACRCANPTHYFDTADNTCKDGCTGLNAHTGVCIESNKALCYKGYTSPSSGGTLCSQYSCTDADPTCGGHGTCSSGTCTCNEGTLKLNNTCYANICIRGTVSNQNACTCTSDWQDDTNLAPLKCTKPSACPNSININSDADLIYLYSCGSATYNLLGNVTVSYPWLPVPSFTGVFNGNGYALKGVRLYENDTVAALFKTIDENASITNLIVEFATNISSSTIKKIAGITPDLNGKVLANVTAAGSISVKVGAIEVDVGGLADTCMGLGNVTFSGYLAVDSHAAVRVGALCASASSPLSDLATSGSISCTSRGRCLVGGLVSNTTHNISSSSSNISITVSSINGLVGGVVSNTTGNLTNLTFTGIVSSPLDSTATVGGLVGVAKPQPSQSLTIKGCSVVSKAVSASSAGGLVGAIEDGVIEESSVTLTALEGSICAGGLVCNATHTTIAKSNSNIDALRFTASYTEESAKQYCGGFVASATETTIEDSYSLVTASTVKTSSEAFVGGFAGSTDGLTVKRSYASGDSVNLAPDNILHFGGFVGSCICNIDSSFSKITLMALSKRKINNAHFGGFVGIIKRNSASDGRTASASPQINNSWVSSSMSVLLSSPEASRVFYGGFSGEADASTITDSYTRSNLSVNNDINLYHTGFGAFNGRFNELETNITRCYADVGIDGATDLNFEGNSAYGKKCAKCTKVLINSDQPGISDENACGRTAAELQKSETIMKEFGSTDAFAFEPGRMPMIATTPNLDSVTHTYVYPSCNPSTQGNCWDYKNTWIVSPDGIGSVATAPDCKVSSCTYCDARDSGICRICASRTFLDSRKTCSACSSSCAECATKESFCTACKRSGAMPNVDGVCIMPRLSSAAVAGISIVVILVISGVVGFLCWWFICRSKSRPTENPVHTLEPSVSTVSINESIL</sequence>
<organism evidence="2 3">
    <name type="scientific">Giardia intestinalis</name>
    <name type="common">Giardia lamblia</name>
    <dbReference type="NCBI Taxonomy" id="5741"/>
    <lineage>
        <taxon>Eukaryota</taxon>
        <taxon>Metamonada</taxon>
        <taxon>Diplomonadida</taxon>
        <taxon>Hexamitidae</taxon>
        <taxon>Giardiinae</taxon>
        <taxon>Giardia</taxon>
    </lineage>
</organism>
<gene>
    <name evidence="2" type="ORF">DHA2_152049</name>
</gene>
<dbReference type="EMBL" id="AHGT01000022">
    <property type="protein sequence ID" value="ESU37790.1"/>
    <property type="molecule type" value="Genomic_DNA"/>
</dbReference>
<evidence type="ECO:0000313" key="3">
    <source>
        <dbReference type="Proteomes" id="UP000018320"/>
    </source>
</evidence>
<keyword evidence="1" id="KW-0472">Membrane</keyword>
<dbReference type="Gene3D" id="2.160.20.110">
    <property type="match status" value="4"/>
</dbReference>
<name>V6TLF7_GIAIN</name>
<proteinExistence type="predicted"/>
<evidence type="ECO:0000313" key="2">
    <source>
        <dbReference type="EMBL" id="ESU37790.1"/>
    </source>
</evidence>
<accession>V6TLF7</accession>
<dbReference type="VEuPathDB" id="GiardiaDB:GL50581_3236"/>
<feature type="transmembrane region" description="Helical" evidence="1">
    <location>
        <begin position="1769"/>
        <end position="1793"/>
    </location>
</feature>
<protein>
    <submittedName>
        <fullName evidence="2">Putative GLUG motif protein</fullName>
    </submittedName>
</protein>
<dbReference type="PANTHER" id="PTHR45756">
    <property type="entry name" value="PALMITOYLTRANSFERASE"/>
    <property type="match status" value="1"/>
</dbReference>
<dbReference type="PANTHER" id="PTHR45756:SF1">
    <property type="entry name" value="PROTEIN KINASE DOMAIN CONTAINING PROTEIN"/>
    <property type="match status" value="1"/>
</dbReference>
<dbReference type="VEuPathDB" id="GiardiaDB:DHA2_152049"/>
<dbReference type="InterPro" id="IPR053215">
    <property type="entry name" value="TKL_Ser/Thr_kinase"/>
</dbReference>
<feature type="non-terminal residue" evidence="2">
    <location>
        <position position="1"/>
    </location>
</feature>
<comment type="caution">
    <text evidence="2">The sequence shown here is derived from an EMBL/GenBank/DDBJ whole genome shotgun (WGS) entry which is preliminary data.</text>
</comment>
<reference evidence="3" key="1">
    <citation type="submission" date="2012-02" db="EMBL/GenBank/DDBJ databases">
        <title>Genome sequencing of Giardia lamblia Genotypes A2 and B isolates (DH and GS) and comparative analysis with the genomes of Genotypes A1 and E (WB and Pig).</title>
        <authorList>
            <person name="Adam R."/>
            <person name="Dahlstrom E."/>
            <person name="Martens C."/>
            <person name="Bruno D."/>
            <person name="Barbian K."/>
            <person name="Porcella S.F."/>
            <person name="Nash T."/>
        </authorList>
    </citation>
    <scope>NUCLEOTIDE SEQUENCE</scope>
    <source>
        <strain evidence="3">DH</strain>
    </source>
</reference>
<evidence type="ECO:0000256" key="1">
    <source>
        <dbReference type="SAM" id="Phobius"/>
    </source>
</evidence>
<dbReference type="FunFam" id="2.160.20.110:FF:000002">
    <property type="entry name" value="Putative GLUG motif protein"/>
    <property type="match status" value="1"/>
</dbReference>
<dbReference type="VEuPathDB" id="GiardiaDB:GL50803_0014225"/>
<reference evidence="2 3" key="2">
    <citation type="journal article" date="2013" name="Genome Biol. Evol.">
        <title>Genome sequencing of Giardia lamblia genotypes A2 and B isolates (DH and GS) and comparative analysis with the genomes of genotypes A1 and E (WB and Pig).</title>
        <authorList>
            <person name="Adam R.D."/>
            <person name="Dahlstrom E.W."/>
            <person name="Martens C.A."/>
            <person name="Bruno D.P."/>
            <person name="Barbian K.D."/>
            <person name="Ricklefs S.M."/>
            <person name="Hernandez M.M."/>
            <person name="Narla N.P."/>
            <person name="Patel R.B."/>
            <person name="Porcella S.F."/>
            <person name="Nash T.E."/>
        </authorList>
    </citation>
    <scope>NUCLEOTIDE SEQUENCE [LARGE SCALE GENOMIC DNA]</scope>
    <source>
        <strain evidence="2 3">DH</strain>
    </source>
</reference>
<keyword evidence="1" id="KW-0812">Transmembrane</keyword>
<dbReference type="Proteomes" id="UP000018320">
    <property type="component" value="Unassembled WGS sequence"/>
</dbReference>